<dbReference type="Proteomes" id="UP000290288">
    <property type="component" value="Unassembled WGS sequence"/>
</dbReference>
<gene>
    <name evidence="2" type="ORF">EST38_g9359</name>
</gene>
<sequence length="54" mass="5465">MQFTRVVFTAIVAAFAGSSFLVAASPIPAPAPAPVAAPEAEAEAQTCQMLNSCI</sequence>
<keyword evidence="3" id="KW-1185">Reference proteome</keyword>
<feature type="chain" id="PRO_5020630434" evidence="1">
    <location>
        <begin position="25"/>
        <end position="54"/>
    </location>
</feature>
<dbReference type="AlphaFoldDB" id="A0A4Q2DA69"/>
<evidence type="ECO:0000313" key="2">
    <source>
        <dbReference type="EMBL" id="RXW16497.1"/>
    </source>
</evidence>
<organism evidence="2 3">
    <name type="scientific">Candolleomyces aberdarensis</name>
    <dbReference type="NCBI Taxonomy" id="2316362"/>
    <lineage>
        <taxon>Eukaryota</taxon>
        <taxon>Fungi</taxon>
        <taxon>Dikarya</taxon>
        <taxon>Basidiomycota</taxon>
        <taxon>Agaricomycotina</taxon>
        <taxon>Agaricomycetes</taxon>
        <taxon>Agaricomycetidae</taxon>
        <taxon>Agaricales</taxon>
        <taxon>Agaricineae</taxon>
        <taxon>Psathyrellaceae</taxon>
        <taxon>Candolleomyces</taxon>
    </lineage>
</organism>
<protein>
    <submittedName>
        <fullName evidence="2">Uncharacterized protein</fullName>
    </submittedName>
</protein>
<reference evidence="2 3" key="1">
    <citation type="submission" date="2019-01" db="EMBL/GenBank/DDBJ databases">
        <title>Draft genome sequence of Psathyrella aberdarensis IHI B618.</title>
        <authorList>
            <person name="Buettner E."/>
            <person name="Kellner H."/>
        </authorList>
    </citation>
    <scope>NUCLEOTIDE SEQUENCE [LARGE SCALE GENOMIC DNA]</scope>
    <source>
        <strain evidence="2 3">IHI B618</strain>
    </source>
</reference>
<dbReference type="EMBL" id="SDEE01000432">
    <property type="protein sequence ID" value="RXW16497.1"/>
    <property type="molecule type" value="Genomic_DNA"/>
</dbReference>
<feature type="signal peptide" evidence="1">
    <location>
        <begin position="1"/>
        <end position="24"/>
    </location>
</feature>
<comment type="caution">
    <text evidence="2">The sequence shown here is derived from an EMBL/GenBank/DDBJ whole genome shotgun (WGS) entry which is preliminary data.</text>
</comment>
<evidence type="ECO:0000313" key="3">
    <source>
        <dbReference type="Proteomes" id="UP000290288"/>
    </source>
</evidence>
<accession>A0A4Q2DA69</accession>
<name>A0A4Q2DA69_9AGAR</name>
<proteinExistence type="predicted"/>
<keyword evidence="1" id="KW-0732">Signal</keyword>
<evidence type="ECO:0000256" key="1">
    <source>
        <dbReference type="SAM" id="SignalP"/>
    </source>
</evidence>